<keyword evidence="7" id="KW-1185">Reference proteome</keyword>
<keyword evidence="2" id="KW-0288">FMN</keyword>
<evidence type="ECO:0000256" key="3">
    <source>
        <dbReference type="ARBA" id="ARBA00023002"/>
    </source>
</evidence>
<proteinExistence type="predicted"/>
<dbReference type="Gene3D" id="3.20.20.30">
    <property type="entry name" value="Luciferase-like domain"/>
    <property type="match status" value="1"/>
</dbReference>
<dbReference type="GO" id="GO:0046306">
    <property type="term" value="P:alkanesulfonate catabolic process"/>
    <property type="evidence" value="ECO:0007669"/>
    <property type="project" value="TreeGrafter"/>
</dbReference>
<reference evidence="6 7" key="1">
    <citation type="submission" date="2013-08" db="EMBL/GenBank/DDBJ databases">
        <title>Genome sequencing of Cellulomonas bogoriensis 69B4.</title>
        <authorList>
            <person name="Chen F."/>
            <person name="Li Y."/>
            <person name="Wang G."/>
        </authorList>
    </citation>
    <scope>NUCLEOTIDE SEQUENCE [LARGE SCALE GENOMIC DNA]</scope>
    <source>
        <strain evidence="6 7">69B4</strain>
    </source>
</reference>
<comment type="caution">
    <text evidence="6">The sequence shown here is derived from an EMBL/GenBank/DDBJ whole genome shotgun (WGS) entry which is preliminary data.</text>
</comment>
<dbReference type="GO" id="GO:0008726">
    <property type="term" value="F:alkanesulfonate monooxygenase activity"/>
    <property type="evidence" value="ECO:0007669"/>
    <property type="project" value="TreeGrafter"/>
</dbReference>
<keyword evidence="4" id="KW-0503">Monooxygenase</keyword>
<name>A0A0A0C2I3_9CELL</name>
<evidence type="ECO:0000256" key="4">
    <source>
        <dbReference type="ARBA" id="ARBA00023033"/>
    </source>
</evidence>
<sequence>MMRLGIVLLPQVRWAQDRDRWRRAEDYGFDHAWTYDHLAWRTLVDEPWLATVPLLAAAATATERIGLGTWVAGPNYRHPVPFAKDVMGLDDVSGGRFLLGLGAGGTGVDAHVLGPAAVPTDRAARFEEFVDLLDRLLREPVTTFHGQWYEAHEARMLPGCVQRPRVPFVVAANGPRALRVAARWGQAWGTYGPVVQDDGSPQDAQERWWDGLAALVDRFDGVAREAGRDPAGIDRYLSLDGAPRYSLGSVELLAEGVERAAALGFTDVVVHWPRDEGVYAGSQDVLEQVAGRMEALRGVRATRFPAT</sequence>
<dbReference type="AlphaFoldDB" id="A0A0A0C2I3"/>
<evidence type="ECO:0000256" key="1">
    <source>
        <dbReference type="ARBA" id="ARBA00022630"/>
    </source>
</evidence>
<protein>
    <submittedName>
        <fullName evidence="6">Luciferase</fullName>
    </submittedName>
</protein>
<organism evidence="6 7">
    <name type="scientific">Cellulomonas bogoriensis 69B4 = DSM 16987</name>
    <dbReference type="NCBI Taxonomy" id="1386082"/>
    <lineage>
        <taxon>Bacteria</taxon>
        <taxon>Bacillati</taxon>
        <taxon>Actinomycetota</taxon>
        <taxon>Actinomycetes</taxon>
        <taxon>Micrococcales</taxon>
        <taxon>Cellulomonadaceae</taxon>
        <taxon>Cellulomonas</taxon>
    </lineage>
</organism>
<feature type="domain" description="Luciferase-like" evidence="5">
    <location>
        <begin position="2"/>
        <end position="238"/>
    </location>
</feature>
<evidence type="ECO:0000259" key="5">
    <source>
        <dbReference type="Pfam" id="PF00296"/>
    </source>
</evidence>
<dbReference type="PANTHER" id="PTHR42847:SF4">
    <property type="entry name" value="ALKANESULFONATE MONOOXYGENASE-RELATED"/>
    <property type="match status" value="1"/>
</dbReference>
<dbReference type="InterPro" id="IPR050172">
    <property type="entry name" value="SsuD_RutA_monooxygenase"/>
</dbReference>
<gene>
    <name evidence="6" type="ORF">N869_02905</name>
</gene>
<dbReference type="Proteomes" id="UP000054314">
    <property type="component" value="Unassembled WGS sequence"/>
</dbReference>
<evidence type="ECO:0000256" key="2">
    <source>
        <dbReference type="ARBA" id="ARBA00022643"/>
    </source>
</evidence>
<accession>A0A0A0C2I3</accession>
<dbReference type="EMBL" id="AXCZ01000010">
    <property type="protein sequence ID" value="KGM14187.1"/>
    <property type="molecule type" value="Genomic_DNA"/>
</dbReference>
<dbReference type="PANTHER" id="PTHR42847">
    <property type="entry name" value="ALKANESULFONATE MONOOXYGENASE"/>
    <property type="match status" value="1"/>
</dbReference>
<keyword evidence="3" id="KW-0560">Oxidoreductase</keyword>
<evidence type="ECO:0000313" key="7">
    <source>
        <dbReference type="Proteomes" id="UP000054314"/>
    </source>
</evidence>
<dbReference type="InterPro" id="IPR011251">
    <property type="entry name" value="Luciferase-like_dom"/>
</dbReference>
<dbReference type="InterPro" id="IPR036661">
    <property type="entry name" value="Luciferase-like_sf"/>
</dbReference>
<dbReference type="SUPFAM" id="SSF51679">
    <property type="entry name" value="Bacterial luciferase-like"/>
    <property type="match status" value="1"/>
</dbReference>
<keyword evidence="1" id="KW-0285">Flavoprotein</keyword>
<dbReference type="Pfam" id="PF00296">
    <property type="entry name" value="Bac_luciferase"/>
    <property type="match status" value="1"/>
</dbReference>
<evidence type="ECO:0000313" key="6">
    <source>
        <dbReference type="EMBL" id="KGM14187.1"/>
    </source>
</evidence>